<evidence type="ECO:0000256" key="1">
    <source>
        <dbReference type="ARBA" id="ARBA00022630"/>
    </source>
</evidence>
<reference evidence="4 5" key="1">
    <citation type="journal article" date="2014" name="Nat. Genet.">
        <title>Genome sequence of the hot pepper provides insights into the evolution of pungency in Capsicum species.</title>
        <authorList>
            <person name="Kim S."/>
            <person name="Park M."/>
            <person name="Yeom S.I."/>
            <person name="Kim Y.M."/>
            <person name="Lee J.M."/>
            <person name="Lee H.A."/>
            <person name="Seo E."/>
            <person name="Choi J."/>
            <person name="Cheong K."/>
            <person name="Kim K.T."/>
            <person name="Jung K."/>
            <person name="Lee G.W."/>
            <person name="Oh S.K."/>
            <person name="Bae C."/>
            <person name="Kim S.B."/>
            <person name="Lee H.Y."/>
            <person name="Kim S.Y."/>
            <person name="Kim M.S."/>
            <person name="Kang B.C."/>
            <person name="Jo Y.D."/>
            <person name="Yang H.B."/>
            <person name="Jeong H.J."/>
            <person name="Kang W.H."/>
            <person name="Kwon J.K."/>
            <person name="Shin C."/>
            <person name="Lim J.Y."/>
            <person name="Park J.H."/>
            <person name="Huh J.H."/>
            <person name="Kim J.S."/>
            <person name="Kim B.D."/>
            <person name="Cohen O."/>
            <person name="Paran I."/>
            <person name="Suh M.C."/>
            <person name="Lee S.B."/>
            <person name="Kim Y.K."/>
            <person name="Shin Y."/>
            <person name="Noh S.J."/>
            <person name="Park J."/>
            <person name="Seo Y.S."/>
            <person name="Kwon S.Y."/>
            <person name="Kim H.A."/>
            <person name="Park J.M."/>
            <person name="Kim H.J."/>
            <person name="Choi S.B."/>
            <person name="Bosland P.W."/>
            <person name="Reeves G."/>
            <person name="Jo S.H."/>
            <person name="Lee B.W."/>
            <person name="Cho H.T."/>
            <person name="Choi H.S."/>
            <person name="Lee M.S."/>
            <person name="Yu Y."/>
            <person name="Do Choi Y."/>
            <person name="Park B.S."/>
            <person name="van Deynze A."/>
            <person name="Ashrafi H."/>
            <person name="Hill T."/>
            <person name="Kim W.T."/>
            <person name="Pai H.S."/>
            <person name="Ahn H.K."/>
            <person name="Yeam I."/>
            <person name="Giovannoni J.J."/>
            <person name="Rose J.K."/>
            <person name="Sorensen I."/>
            <person name="Lee S.J."/>
            <person name="Kim R.W."/>
            <person name="Choi I.Y."/>
            <person name="Choi B.S."/>
            <person name="Lim J.S."/>
            <person name="Lee Y.H."/>
            <person name="Choi D."/>
        </authorList>
    </citation>
    <scope>NUCLEOTIDE SEQUENCE [LARGE SCALE GENOMIC DNA]</scope>
    <source>
        <strain evidence="5">cv. CM334</strain>
    </source>
</reference>
<comment type="caution">
    <text evidence="4">The sequence shown here is derived from an EMBL/GenBank/DDBJ whole genome shotgun (WGS) entry which is preliminary data.</text>
</comment>
<dbReference type="OMA" id="AMECSTR"/>
<evidence type="ECO:0000313" key="5">
    <source>
        <dbReference type="Proteomes" id="UP000222542"/>
    </source>
</evidence>
<keyword evidence="3" id="KW-0560">Oxidoreductase</keyword>
<accession>A0A2G2XYK7</accession>
<dbReference type="InterPro" id="IPR036188">
    <property type="entry name" value="FAD/NAD-bd_sf"/>
</dbReference>
<keyword evidence="5" id="KW-1185">Reference proteome</keyword>
<dbReference type="Proteomes" id="UP000222542">
    <property type="component" value="Unassembled WGS sequence"/>
</dbReference>
<dbReference type="SUPFAM" id="SSF51905">
    <property type="entry name" value="FAD/NAD(P)-binding domain"/>
    <property type="match status" value="1"/>
</dbReference>
<keyword evidence="2" id="KW-0274">FAD</keyword>
<evidence type="ECO:0000313" key="4">
    <source>
        <dbReference type="EMBL" id="PHT62583.1"/>
    </source>
</evidence>
<dbReference type="GO" id="GO:0016491">
    <property type="term" value="F:oxidoreductase activity"/>
    <property type="evidence" value="ECO:0007669"/>
    <property type="project" value="UniProtKB-KW"/>
</dbReference>
<dbReference type="InterPro" id="IPR050346">
    <property type="entry name" value="FMO-like"/>
</dbReference>
<dbReference type="Gramene" id="PHT62583">
    <property type="protein sequence ID" value="PHT62583"/>
    <property type="gene ID" value="T459_33554"/>
</dbReference>
<dbReference type="STRING" id="4072.A0A2G2XYK7"/>
<dbReference type="EMBL" id="AYRZ02000070">
    <property type="protein sequence ID" value="PHT62583.1"/>
    <property type="molecule type" value="Genomic_DNA"/>
</dbReference>
<evidence type="ECO:0008006" key="6">
    <source>
        <dbReference type="Google" id="ProtNLM"/>
    </source>
</evidence>
<proteinExistence type="predicted"/>
<organism evidence="4 5">
    <name type="scientific">Capsicum annuum</name>
    <name type="common">Capsicum pepper</name>
    <dbReference type="NCBI Taxonomy" id="4072"/>
    <lineage>
        <taxon>Eukaryota</taxon>
        <taxon>Viridiplantae</taxon>
        <taxon>Streptophyta</taxon>
        <taxon>Embryophyta</taxon>
        <taxon>Tracheophyta</taxon>
        <taxon>Spermatophyta</taxon>
        <taxon>Magnoliopsida</taxon>
        <taxon>eudicotyledons</taxon>
        <taxon>Gunneridae</taxon>
        <taxon>Pentapetalae</taxon>
        <taxon>asterids</taxon>
        <taxon>lamiids</taxon>
        <taxon>Solanales</taxon>
        <taxon>Solanaceae</taxon>
        <taxon>Solanoideae</taxon>
        <taxon>Capsiceae</taxon>
        <taxon>Capsicum</taxon>
    </lineage>
</organism>
<evidence type="ECO:0000256" key="3">
    <source>
        <dbReference type="ARBA" id="ARBA00023002"/>
    </source>
</evidence>
<sequence length="190" mass="21337">MGRFSRVPNIPEFPGNKGPEAFEGEVIHSMDYSKMEPKTATNFVKGKHVAVVGFQKSEIMDIAMECSTRWAFSKFVESYIKRKNRLGQHGMVPEHSFLNDLSSCSLSVLPDGFYDRVEERSIKLIKKVEIVGFCKEGILLKGQAEPIKSDLVILATGFTGIDKLKHIFESPKYQEFIAGIDDSAAVPLYR</sequence>
<protein>
    <recommendedName>
        <fullName evidence="6">Flavin-containing monooxygenase</fullName>
    </recommendedName>
</protein>
<reference evidence="4 5" key="2">
    <citation type="journal article" date="2017" name="Genome Biol.">
        <title>New reference genome sequences of hot pepper reveal the massive evolution of plant disease-resistance genes by retroduplication.</title>
        <authorList>
            <person name="Kim S."/>
            <person name="Park J."/>
            <person name="Yeom S.I."/>
            <person name="Kim Y.M."/>
            <person name="Seo E."/>
            <person name="Kim K.T."/>
            <person name="Kim M.S."/>
            <person name="Lee J.M."/>
            <person name="Cheong K."/>
            <person name="Shin H.S."/>
            <person name="Kim S.B."/>
            <person name="Han K."/>
            <person name="Lee J."/>
            <person name="Park M."/>
            <person name="Lee H.A."/>
            <person name="Lee H.Y."/>
            <person name="Lee Y."/>
            <person name="Oh S."/>
            <person name="Lee J.H."/>
            <person name="Choi E."/>
            <person name="Choi E."/>
            <person name="Lee S.E."/>
            <person name="Jeon J."/>
            <person name="Kim H."/>
            <person name="Choi G."/>
            <person name="Song H."/>
            <person name="Lee J."/>
            <person name="Lee S.C."/>
            <person name="Kwon J.K."/>
            <person name="Lee H.Y."/>
            <person name="Koo N."/>
            <person name="Hong Y."/>
            <person name="Kim R.W."/>
            <person name="Kang W.H."/>
            <person name="Huh J.H."/>
            <person name="Kang B.C."/>
            <person name="Yang T.J."/>
            <person name="Lee Y.H."/>
            <person name="Bennetzen J.L."/>
            <person name="Choi D."/>
        </authorList>
    </citation>
    <scope>NUCLEOTIDE SEQUENCE [LARGE SCALE GENOMIC DNA]</scope>
    <source>
        <strain evidence="5">cv. CM334</strain>
    </source>
</reference>
<gene>
    <name evidence="4" type="ORF">T459_33554</name>
</gene>
<keyword evidence="1" id="KW-0285">Flavoprotein</keyword>
<dbReference type="AlphaFoldDB" id="A0A2G2XYK7"/>
<evidence type="ECO:0000256" key="2">
    <source>
        <dbReference type="ARBA" id="ARBA00022827"/>
    </source>
</evidence>
<dbReference type="Gene3D" id="3.50.50.60">
    <property type="entry name" value="FAD/NAD(P)-binding domain"/>
    <property type="match status" value="1"/>
</dbReference>
<name>A0A2G2XYK7_CAPAN</name>
<dbReference type="PANTHER" id="PTHR23023">
    <property type="entry name" value="DIMETHYLANILINE MONOOXYGENASE"/>
    <property type="match status" value="1"/>
</dbReference>